<dbReference type="GO" id="GO:1990961">
    <property type="term" value="P:xenobiotic detoxification by transmembrane export across the plasma membrane"/>
    <property type="evidence" value="ECO:0007669"/>
    <property type="project" value="InterPro"/>
</dbReference>
<feature type="transmembrane region" description="Helical" evidence="10">
    <location>
        <begin position="36"/>
        <end position="59"/>
    </location>
</feature>
<evidence type="ECO:0000256" key="3">
    <source>
        <dbReference type="ARBA" id="ARBA00007520"/>
    </source>
</evidence>
<dbReference type="Gene3D" id="1.20.1720.10">
    <property type="entry name" value="Multidrug resistance protein D"/>
    <property type="match status" value="1"/>
</dbReference>
<dbReference type="GO" id="GO:0042910">
    <property type="term" value="F:xenobiotic transmembrane transporter activity"/>
    <property type="evidence" value="ECO:0007669"/>
    <property type="project" value="InterPro"/>
</dbReference>
<name>A0A7W3PCY5_9MICO</name>
<dbReference type="PRINTS" id="PR01035">
    <property type="entry name" value="TCRTETA"/>
</dbReference>
<comment type="subcellular location">
    <subcellularLocation>
        <location evidence="1">Cell membrane</location>
        <topology evidence="1">Multi-pass membrane protein</topology>
    </subcellularLocation>
</comment>
<dbReference type="GO" id="GO:0005886">
    <property type="term" value="C:plasma membrane"/>
    <property type="evidence" value="ECO:0007669"/>
    <property type="project" value="UniProtKB-SubCell"/>
</dbReference>
<keyword evidence="4" id="KW-0813">Transport</keyword>
<dbReference type="InterPro" id="IPR005829">
    <property type="entry name" value="Sugar_transporter_CS"/>
</dbReference>
<feature type="transmembrane region" description="Helical" evidence="10">
    <location>
        <begin position="129"/>
        <end position="148"/>
    </location>
</feature>
<feature type="transmembrane region" description="Helical" evidence="10">
    <location>
        <begin position="71"/>
        <end position="90"/>
    </location>
</feature>
<feature type="domain" description="Major facilitator superfamily (MFS) profile" evidence="11">
    <location>
        <begin position="1"/>
        <end position="388"/>
    </location>
</feature>
<dbReference type="InterPro" id="IPR001958">
    <property type="entry name" value="Tet-R_TetA/multi-R_MdtG-like"/>
</dbReference>
<dbReference type="Proteomes" id="UP000540568">
    <property type="component" value="Unassembled WGS sequence"/>
</dbReference>
<feature type="compositionally biased region" description="Low complexity" evidence="9">
    <location>
        <begin position="414"/>
        <end position="423"/>
    </location>
</feature>
<evidence type="ECO:0000256" key="1">
    <source>
        <dbReference type="ARBA" id="ARBA00004651"/>
    </source>
</evidence>
<evidence type="ECO:0000256" key="9">
    <source>
        <dbReference type="SAM" id="MobiDB-lite"/>
    </source>
</evidence>
<reference evidence="12 13" key="1">
    <citation type="submission" date="2020-07" db="EMBL/GenBank/DDBJ databases">
        <title>Sequencing the genomes of 1000 actinobacteria strains.</title>
        <authorList>
            <person name="Klenk H.-P."/>
        </authorList>
    </citation>
    <scope>NUCLEOTIDE SEQUENCE [LARGE SCALE GENOMIC DNA]</scope>
    <source>
        <strain evidence="12 13">DSM 44121</strain>
    </source>
</reference>
<keyword evidence="7 10" id="KW-1133">Transmembrane helix</keyword>
<dbReference type="SUPFAM" id="SSF103473">
    <property type="entry name" value="MFS general substrate transporter"/>
    <property type="match status" value="1"/>
</dbReference>
<proteinExistence type="inferred from homology"/>
<organism evidence="12 13">
    <name type="scientific">Promicromonospora sukumoe</name>
    <dbReference type="NCBI Taxonomy" id="88382"/>
    <lineage>
        <taxon>Bacteria</taxon>
        <taxon>Bacillati</taxon>
        <taxon>Actinomycetota</taxon>
        <taxon>Actinomycetes</taxon>
        <taxon>Micrococcales</taxon>
        <taxon>Promicromonosporaceae</taxon>
        <taxon>Promicromonospora</taxon>
    </lineage>
</organism>
<evidence type="ECO:0000256" key="10">
    <source>
        <dbReference type="SAM" id="Phobius"/>
    </source>
</evidence>
<feature type="transmembrane region" description="Helical" evidence="10">
    <location>
        <begin position="301"/>
        <end position="327"/>
    </location>
</feature>
<keyword evidence="8 10" id="KW-0472">Membrane</keyword>
<feature type="transmembrane region" description="Helical" evidence="10">
    <location>
        <begin position="363"/>
        <end position="384"/>
    </location>
</feature>
<keyword evidence="6 10" id="KW-0812">Transmembrane</keyword>
<comment type="caution">
    <text evidence="12">The sequence shown here is derived from an EMBL/GenBank/DDBJ whole genome shotgun (WGS) entry which is preliminary data.</text>
</comment>
<dbReference type="PANTHER" id="PTHR23502:SF132">
    <property type="entry name" value="POLYAMINE TRANSPORTER 2-RELATED"/>
    <property type="match status" value="1"/>
</dbReference>
<evidence type="ECO:0000256" key="5">
    <source>
        <dbReference type="ARBA" id="ARBA00022475"/>
    </source>
</evidence>
<evidence type="ECO:0000256" key="6">
    <source>
        <dbReference type="ARBA" id="ARBA00022692"/>
    </source>
</evidence>
<evidence type="ECO:0000256" key="7">
    <source>
        <dbReference type="ARBA" id="ARBA00022989"/>
    </source>
</evidence>
<dbReference type="PROSITE" id="PS50850">
    <property type="entry name" value="MFS"/>
    <property type="match status" value="1"/>
</dbReference>
<dbReference type="EMBL" id="JACGWV010000001">
    <property type="protein sequence ID" value="MBA8807223.1"/>
    <property type="molecule type" value="Genomic_DNA"/>
</dbReference>
<accession>A0A7W3PCY5</accession>
<keyword evidence="5" id="KW-1003">Cell membrane</keyword>
<dbReference type="InterPro" id="IPR020846">
    <property type="entry name" value="MFS_dom"/>
</dbReference>
<evidence type="ECO:0000259" key="11">
    <source>
        <dbReference type="PROSITE" id="PS50850"/>
    </source>
</evidence>
<feature type="transmembrane region" description="Helical" evidence="10">
    <location>
        <begin position="160"/>
        <end position="179"/>
    </location>
</feature>
<feature type="region of interest" description="Disordered" evidence="9">
    <location>
        <begin position="393"/>
        <end position="440"/>
    </location>
</feature>
<feature type="transmembrane region" description="Helical" evidence="10">
    <location>
        <begin position="96"/>
        <end position="117"/>
    </location>
</feature>
<evidence type="ECO:0000313" key="13">
    <source>
        <dbReference type="Proteomes" id="UP000540568"/>
    </source>
</evidence>
<evidence type="ECO:0000256" key="2">
    <source>
        <dbReference type="ARBA" id="ARBA00006236"/>
    </source>
</evidence>
<keyword evidence="13" id="KW-1185">Reference proteome</keyword>
<dbReference type="RefSeq" id="WP_246402248.1">
    <property type="nucleotide sequence ID" value="NZ_BAAATF010000005.1"/>
</dbReference>
<feature type="transmembrane region" description="Helical" evidence="10">
    <location>
        <begin position="217"/>
        <end position="238"/>
    </location>
</feature>
<dbReference type="NCBIfam" id="TIGR00710">
    <property type="entry name" value="efflux_Bcr_CflA"/>
    <property type="match status" value="1"/>
</dbReference>
<evidence type="ECO:0000256" key="4">
    <source>
        <dbReference type="ARBA" id="ARBA00022448"/>
    </source>
</evidence>
<dbReference type="CDD" id="cd17320">
    <property type="entry name" value="MFS_MdfA_MDR_like"/>
    <property type="match status" value="1"/>
</dbReference>
<dbReference type="InterPro" id="IPR011701">
    <property type="entry name" value="MFS"/>
</dbReference>
<evidence type="ECO:0000256" key="8">
    <source>
        <dbReference type="ARBA" id="ARBA00023136"/>
    </source>
</evidence>
<dbReference type="InterPro" id="IPR036259">
    <property type="entry name" value="MFS_trans_sf"/>
</dbReference>
<sequence length="440" mass="44234">MSRFLPALLLLLTVFGPISMDLYLPALPALTAELGAATSVAQFTVTACLVGLALGQLVAGPLSDRFGRRGVLLVGVVAYVVTSALCAASPTVELLIAARLVQGLAGGVGIVIAQAAGRDVFSGGALIRFYGRLTVTGGLAAIVGPLLGGQLSAVTDWRGLFVLLAAVGAVLLVITATAFPETLPAARRTTGGFAQTGRDFRVLLADRVFLGAVLNQGFLYAALFAYLSGATFVLQGIYGLSPQGYALAFGLNSAGFMLFGFLGGRAAERWSVPGTLGIGIAVAGAGALGLLGAGLTAVPLWVVVVSLLALASGVALTSPPATTLALVGYPRLAGTASSLLGMVRFGFGGVTAPLVGVAGAATILPLGVVTTASVALALGAYLLLARRALARRPGPSTVPGPRDDDRQDAESRTTRAASSVAAHEASRRSESSVGDPGVAR</sequence>
<protein>
    <submittedName>
        <fullName evidence="12">DHA1 family bicyclomycin/chloramphenicol resistance-like MFS transporter</fullName>
    </submittedName>
</protein>
<feature type="transmembrane region" description="Helical" evidence="10">
    <location>
        <begin position="276"/>
        <end position="295"/>
    </location>
</feature>
<gene>
    <name evidence="12" type="ORF">FHX71_001165</name>
</gene>
<feature type="transmembrane region" description="Helical" evidence="10">
    <location>
        <begin position="339"/>
        <end position="357"/>
    </location>
</feature>
<comment type="similarity">
    <text evidence="3">Belongs to the major facilitator superfamily. TCR/Tet family.</text>
</comment>
<dbReference type="PANTHER" id="PTHR23502">
    <property type="entry name" value="MAJOR FACILITATOR SUPERFAMILY"/>
    <property type="match status" value="1"/>
</dbReference>
<dbReference type="InterPro" id="IPR004812">
    <property type="entry name" value="Efflux_drug-R_Bcr/CmlA"/>
</dbReference>
<evidence type="ECO:0000313" key="12">
    <source>
        <dbReference type="EMBL" id="MBA8807223.1"/>
    </source>
</evidence>
<comment type="similarity">
    <text evidence="2">Belongs to the major facilitator superfamily. Bcr/CmlA family.</text>
</comment>
<feature type="compositionally biased region" description="Basic and acidic residues" evidence="9">
    <location>
        <begin position="401"/>
        <end position="413"/>
    </location>
</feature>
<dbReference type="AlphaFoldDB" id="A0A7W3PCY5"/>
<dbReference type="Pfam" id="PF07690">
    <property type="entry name" value="MFS_1"/>
    <property type="match status" value="1"/>
</dbReference>
<dbReference type="PROSITE" id="PS00216">
    <property type="entry name" value="SUGAR_TRANSPORT_1"/>
    <property type="match status" value="1"/>
</dbReference>
<feature type="transmembrane region" description="Helical" evidence="10">
    <location>
        <begin position="244"/>
        <end position="264"/>
    </location>
</feature>